<feature type="binding site" evidence="1">
    <location>
        <begin position="153"/>
        <end position="160"/>
    </location>
    <ligand>
        <name>ATP</name>
        <dbReference type="ChEBI" id="CHEBI:30616"/>
    </ligand>
</feature>
<dbReference type="SUPFAM" id="SSF52540">
    <property type="entry name" value="P-loop containing nucleoside triphosphate hydrolases"/>
    <property type="match status" value="1"/>
</dbReference>
<protein>
    <submittedName>
        <fullName evidence="3">Cell division protein</fullName>
    </submittedName>
</protein>
<keyword evidence="1" id="KW-0547">Nucleotide-binding</keyword>
<evidence type="ECO:0000256" key="1">
    <source>
        <dbReference type="PROSITE-ProRule" id="PRU00289"/>
    </source>
</evidence>
<reference evidence="3 4" key="1">
    <citation type="submission" date="2019-07" db="EMBL/GenBank/DDBJ databases">
        <title>Whole genome shotgun sequence of Lactobacillus aviarius subsp. aviarius NBRC 102162.</title>
        <authorList>
            <person name="Hosoyama A."/>
            <person name="Uohara A."/>
            <person name="Ohji S."/>
            <person name="Ichikawa N."/>
        </authorList>
    </citation>
    <scope>NUCLEOTIDE SEQUENCE [LARGE SCALE GENOMIC DNA]</scope>
    <source>
        <strain evidence="3 4">NBRC 102162</strain>
    </source>
</reference>
<sequence length="375" mass="41757">MVPQNNSGPAGLTQYVESCLASELDTNGESTYNNAFKVSLSANYLDITCSRPGTFVLDSLLYKKIEKILTADLFPYITILPSSGMHIVDTNSGDISTARALRFYFKKGVAKRLCFEKLSNCKVISQNNKVYIPLMENYLIDVTDGLPHIALSGMTGSGKTICALVLLQFISQIGNITVIDPKGDPYLMHWANSLGIPYFTPGNKQSDTAFMDLIQRELKKSLDFIQSRQRVLQENPNYKFDPYVLYIDEAMALTVSLPKKIRDSYLGLIDKICLMGRQTNVCLFIASQTFEANTVISSSARDQMGLKILLTPNVNRENCRYLFKELANPESIVIPDDGFSHGKGIIQNTKDGLTLPFLVPQIKDLGGFNNEQQNI</sequence>
<dbReference type="SMART" id="SM00382">
    <property type="entry name" value="AAA"/>
    <property type="match status" value="1"/>
</dbReference>
<name>A0A510WVS6_9LACO</name>
<dbReference type="CDD" id="cd01127">
    <property type="entry name" value="TrwB_TraG_TraD_VirD4"/>
    <property type="match status" value="1"/>
</dbReference>
<dbReference type="GeneID" id="29934348"/>
<evidence type="ECO:0000313" key="4">
    <source>
        <dbReference type="Proteomes" id="UP000321722"/>
    </source>
</evidence>
<dbReference type="Gene3D" id="3.40.50.300">
    <property type="entry name" value="P-loop containing nucleotide triphosphate hydrolases"/>
    <property type="match status" value="1"/>
</dbReference>
<dbReference type="PROSITE" id="PS50901">
    <property type="entry name" value="FTSK"/>
    <property type="match status" value="1"/>
</dbReference>
<dbReference type="GO" id="GO:0051301">
    <property type="term" value="P:cell division"/>
    <property type="evidence" value="ECO:0007669"/>
    <property type="project" value="UniProtKB-KW"/>
</dbReference>
<gene>
    <name evidence="3" type="primary">ftsK</name>
    <name evidence="3" type="ORF">LAV01_15290</name>
</gene>
<comment type="caution">
    <text evidence="3">The sequence shown here is derived from an EMBL/GenBank/DDBJ whole genome shotgun (WGS) entry which is preliminary data.</text>
</comment>
<dbReference type="GO" id="GO:0005524">
    <property type="term" value="F:ATP binding"/>
    <property type="evidence" value="ECO:0007669"/>
    <property type="project" value="UniProtKB-UniRule"/>
</dbReference>
<dbReference type="AlphaFoldDB" id="A0A510WVS6"/>
<proteinExistence type="predicted"/>
<dbReference type="InterPro" id="IPR002543">
    <property type="entry name" value="FtsK_dom"/>
</dbReference>
<dbReference type="EMBL" id="BJUI01000043">
    <property type="protein sequence ID" value="GEK42697.1"/>
    <property type="molecule type" value="Genomic_DNA"/>
</dbReference>
<keyword evidence="3" id="KW-0131">Cell cycle</keyword>
<evidence type="ECO:0000313" key="3">
    <source>
        <dbReference type="EMBL" id="GEK42697.1"/>
    </source>
</evidence>
<dbReference type="RefSeq" id="WP_057827083.1">
    <property type="nucleotide sequence ID" value="NZ_BAAACL010000016.1"/>
</dbReference>
<keyword evidence="1" id="KW-0067">ATP-binding</keyword>
<evidence type="ECO:0000259" key="2">
    <source>
        <dbReference type="PROSITE" id="PS50901"/>
    </source>
</evidence>
<accession>A0A510WVS6</accession>
<keyword evidence="3" id="KW-0132">Cell division</keyword>
<dbReference type="Proteomes" id="UP000321722">
    <property type="component" value="Unassembled WGS sequence"/>
</dbReference>
<feature type="domain" description="FtsK" evidence="2">
    <location>
        <begin position="135"/>
        <end position="319"/>
    </location>
</feature>
<dbReference type="GO" id="GO:0003677">
    <property type="term" value="F:DNA binding"/>
    <property type="evidence" value="ECO:0007669"/>
    <property type="project" value="InterPro"/>
</dbReference>
<keyword evidence="4" id="KW-1185">Reference proteome</keyword>
<organism evidence="3 4">
    <name type="scientific">Ligilactobacillus aviarius</name>
    <dbReference type="NCBI Taxonomy" id="1606"/>
    <lineage>
        <taxon>Bacteria</taxon>
        <taxon>Bacillati</taxon>
        <taxon>Bacillota</taxon>
        <taxon>Bacilli</taxon>
        <taxon>Lactobacillales</taxon>
        <taxon>Lactobacillaceae</taxon>
        <taxon>Ligilactobacillus</taxon>
    </lineage>
</organism>
<dbReference type="InterPro" id="IPR027417">
    <property type="entry name" value="P-loop_NTPase"/>
</dbReference>
<dbReference type="InterPro" id="IPR003593">
    <property type="entry name" value="AAA+_ATPase"/>
</dbReference>